<dbReference type="Pfam" id="PF10114">
    <property type="entry name" value="PocR"/>
    <property type="match status" value="1"/>
</dbReference>
<comment type="caution">
    <text evidence="4">The sequence shown here is derived from an EMBL/GenBank/DDBJ whole genome shotgun (WGS) entry which is preliminary data.</text>
</comment>
<reference evidence="5" key="1">
    <citation type="submission" date="2015-07" db="EMBL/GenBank/DDBJ databases">
        <title>Draft genome sequence of Acetobacterium bakii DSM 8293, a potential psychrophilic chemical producer through syngas fermentation.</title>
        <authorList>
            <person name="Song Y."/>
            <person name="Hwang S."/>
            <person name="Cho B.-K."/>
        </authorList>
    </citation>
    <scope>NUCLEOTIDE SEQUENCE [LARGE SCALE GENOMIC DNA]</scope>
    <source>
        <strain evidence="5">DSM 8239</strain>
    </source>
</reference>
<evidence type="ECO:0000313" key="5">
    <source>
        <dbReference type="Proteomes" id="UP000036873"/>
    </source>
</evidence>
<sequence length="429" mass="48908">MNDCISSTGESKSRFLIEEFDIASLFGKEMLEEIQEKVSRATGLAFVTVDYKGEPVTKLTAFTPFCQSIRERSGGEMVCRSSDAYGAIMAAVTQKTNVYFCPCGLIEVAIPIIIKGQYLGGFIGGQIRCDDAPEQICRLKNLQQHRIDYEENRETKSLFNAISKMRYAQFLDIADMVSMIITQVGEKELSRLEAQKRTQKEKEFYHEREQIIQREKELKNEELNALKAQINPHFLFNCLTTISNLAMIEDAPRTNDMTTIFAELLRTNLNTSVKERLLSEEINNIERYLNIQKIRFGDKFDYAINRDFNEQEVQIPSFILLPFVENAVVNGIMPSREKGYLKITATENRDTIAITIEDNGKGLSGKKIARKSESDEPFSEHSLVQTIKEICRRLVEAYGRDYDVIIDNKKGKGTTCRITYPKDLGEKVG</sequence>
<proteinExistence type="predicted"/>
<dbReference type="PANTHER" id="PTHR34220">
    <property type="entry name" value="SENSOR HISTIDINE KINASE YPDA"/>
    <property type="match status" value="1"/>
</dbReference>
<evidence type="ECO:0008006" key="6">
    <source>
        <dbReference type="Google" id="ProtNLM"/>
    </source>
</evidence>
<dbReference type="Pfam" id="PF02518">
    <property type="entry name" value="HATPase_c"/>
    <property type="match status" value="1"/>
</dbReference>
<dbReference type="RefSeq" id="WP_050741905.1">
    <property type="nucleotide sequence ID" value="NZ_LGYO01000070.1"/>
</dbReference>
<dbReference type="STRING" id="52689.AKG39_18585"/>
<evidence type="ECO:0000313" key="4">
    <source>
        <dbReference type="EMBL" id="KNZ40256.1"/>
    </source>
</evidence>
<dbReference type="EMBL" id="LGYO01000070">
    <property type="protein sequence ID" value="KNZ40256.1"/>
    <property type="molecule type" value="Genomic_DNA"/>
</dbReference>
<dbReference type="PATRIC" id="fig|52689.4.peg.3631"/>
<organism evidence="4 5">
    <name type="scientific">Acetobacterium bakii</name>
    <dbReference type="NCBI Taxonomy" id="52689"/>
    <lineage>
        <taxon>Bacteria</taxon>
        <taxon>Bacillati</taxon>
        <taxon>Bacillota</taxon>
        <taxon>Clostridia</taxon>
        <taxon>Eubacteriales</taxon>
        <taxon>Eubacteriaceae</taxon>
        <taxon>Acetobacterium</taxon>
    </lineage>
</organism>
<feature type="domain" description="Histidine kinase/HSP90-like ATPase" evidence="1">
    <location>
        <begin position="324"/>
        <end position="422"/>
    </location>
</feature>
<evidence type="ECO:0000259" key="2">
    <source>
        <dbReference type="Pfam" id="PF06580"/>
    </source>
</evidence>
<dbReference type="AlphaFoldDB" id="A0A0L6TVG0"/>
<dbReference type="SUPFAM" id="SSF55874">
    <property type="entry name" value="ATPase domain of HSP90 chaperone/DNA topoisomerase II/histidine kinase"/>
    <property type="match status" value="1"/>
</dbReference>
<dbReference type="GO" id="GO:0016020">
    <property type="term" value="C:membrane"/>
    <property type="evidence" value="ECO:0007669"/>
    <property type="project" value="InterPro"/>
</dbReference>
<keyword evidence="5" id="KW-1185">Reference proteome</keyword>
<name>A0A0L6TVG0_9FIRM</name>
<gene>
    <name evidence="4" type="ORF">AKG39_18585</name>
</gene>
<dbReference type="InterPro" id="IPR036890">
    <property type="entry name" value="HATPase_C_sf"/>
</dbReference>
<accession>A0A0L6TVG0</accession>
<dbReference type="Gene3D" id="3.30.565.10">
    <property type="entry name" value="Histidine kinase-like ATPase, C-terminal domain"/>
    <property type="match status" value="1"/>
</dbReference>
<feature type="domain" description="PocR" evidence="3">
    <location>
        <begin position="26"/>
        <end position="187"/>
    </location>
</feature>
<dbReference type="InterPro" id="IPR050640">
    <property type="entry name" value="Bact_2-comp_sensor_kinase"/>
</dbReference>
<dbReference type="OrthoDB" id="9809348at2"/>
<evidence type="ECO:0000259" key="1">
    <source>
        <dbReference type="Pfam" id="PF02518"/>
    </source>
</evidence>
<dbReference type="GO" id="GO:0000155">
    <property type="term" value="F:phosphorelay sensor kinase activity"/>
    <property type="evidence" value="ECO:0007669"/>
    <property type="project" value="InterPro"/>
</dbReference>
<dbReference type="InterPro" id="IPR003594">
    <property type="entry name" value="HATPase_dom"/>
</dbReference>
<dbReference type="Pfam" id="PF06580">
    <property type="entry name" value="His_kinase"/>
    <property type="match status" value="1"/>
</dbReference>
<dbReference type="Proteomes" id="UP000036873">
    <property type="component" value="Unassembled WGS sequence"/>
</dbReference>
<dbReference type="InterPro" id="IPR018771">
    <property type="entry name" value="PocR_dom"/>
</dbReference>
<dbReference type="PANTHER" id="PTHR34220:SF7">
    <property type="entry name" value="SENSOR HISTIDINE KINASE YPDA"/>
    <property type="match status" value="1"/>
</dbReference>
<protein>
    <recommendedName>
        <fullName evidence="6">Histidine kinase</fullName>
    </recommendedName>
</protein>
<feature type="domain" description="Signal transduction histidine kinase internal region" evidence="2">
    <location>
        <begin position="222"/>
        <end position="300"/>
    </location>
</feature>
<dbReference type="InterPro" id="IPR010559">
    <property type="entry name" value="Sig_transdc_His_kin_internal"/>
</dbReference>
<evidence type="ECO:0000259" key="3">
    <source>
        <dbReference type="Pfam" id="PF10114"/>
    </source>
</evidence>